<feature type="coiled-coil region" evidence="1">
    <location>
        <begin position="207"/>
        <end position="416"/>
    </location>
</feature>
<dbReference type="InterPro" id="IPR027417">
    <property type="entry name" value="P-loop_NTPase"/>
</dbReference>
<dbReference type="Proteomes" id="UP000005090">
    <property type="component" value="Chromosome"/>
</dbReference>
<sequence length="1243" mass="137950">MKILAIRGKNLASLGGEFDIDFQRQPLASAGLFAISGPTGAGKSTLLDALCLALYDKTPRLQQAGGKGVQLRDVGAETLPPHDARNLLRRGCAEGYAEVDFVGSDGQHYRSRWSVRRARNRVDGKLQVAEMELMCLADRQRLGGKKTEVLEEIVNRLGLSFDQFTRAVLLAQNEFSVFLKAPDDERASLLETLTGTGEYSRISIRAFERAKLENAKLEALKTQLSLQQPLEAEQRQALETQKQALTESVAGQTRRKTGIETHLRWHQRYRELQKAEQDAERSVREAQAEHAQAQARREQLALIEALQEARPLLAECDRLDDASRQQQQRVEAAAAALAAAEERARAAQEALLKARQQLEEAERRRMETEADLVQARALDAEMNILVPQHAERKQGLAQARENLLSLSSELNARRKQQKESEQRLAECAAWLETHAGLTGLSREWPRWDTLFKQAGTVASQLENSVSSLAEAEKHLARVQAEAVTALAQAAALQDGVAEAERHYQSALAAAGPFDAEALAQAHERHRFRLEQLRQAEALRLKRMETAETNDEQSQKQRQLAGQRQQLHQALRALRETLPARRAAHAQAVKMWDLAKLACSKNVAALRAGLQADGECPVCGSKDHPFVGEAHPFLNELAALEDEMKACGECCRQAEQQEGRLALEIEQIDKQSADVQAVLAALQIQLEALQSLWEAQALGSDWPLWDAERAALWLSEEIQREEAALGGVADRMKTMGEAFANRDKARQALDVLAQRQQAAQKQLDQALSSVRDAESAQNHAAEKRQTRSLQLQQLLEELDAAFGHAAWRQDWQDDREGFHRQSRQQVQAWQDRQEQRDRSSQDLAVLQTALSGLQRHVEQAETRAAEAEAAFAAIDGELTDKRNRRKTLLNGRAADEVETALAQTLSAAKTGLQAATAAAHQASTEAAAADEKMNQTRNLLNTLSAEAQAAGLKLTEWLHAFAQARLQSPLSVEQLRQHLQRDILWLNGERQDLQRLDQRLAEAQTVLSERRFQAERHLQNRPSLDSMENLQSLLDDLQAKLAGLNRQLGEIELQLRADDMRVQACAGLQALIAEQAAVSDTWSKLNSLIGSADGKKFRNIAQQLTLDILLGYANRHLKDLSRRYRLERVADTLALQVVDQDMGDDIRSVHSLSGGESFLLSLALALGLASLSSNRVCVESLFIDEGFGSLDADTLRIAMDALDSLQSLGRKVGVISHVQEMTERIGARIEVTRVSSGLSKVVVL</sequence>
<evidence type="ECO:0000256" key="2">
    <source>
        <dbReference type="SAM" id="MobiDB-lite"/>
    </source>
</evidence>
<dbReference type="HOGENOM" id="CLU_004785_1_1_6"/>
<feature type="coiled-coil region" evidence="1">
    <location>
        <begin position="636"/>
        <end position="670"/>
    </location>
</feature>
<feature type="coiled-coil region" evidence="1">
    <location>
        <begin position="985"/>
        <end position="1053"/>
    </location>
</feature>
<dbReference type="eggNOG" id="COG0419">
    <property type="taxonomic scope" value="Bacteria"/>
</dbReference>
<keyword evidence="5" id="KW-1185">Reference proteome</keyword>
<dbReference type="Pfam" id="PF13558">
    <property type="entry name" value="SbcC_Walker_B"/>
    <property type="match status" value="1"/>
</dbReference>
<dbReference type="PANTHER" id="PTHR32114">
    <property type="entry name" value="ABC TRANSPORTER ABCH.3"/>
    <property type="match status" value="1"/>
</dbReference>
<dbReference type="InterPro" id="IPR038729">
    <property type="entry name" value="Rad50/SbcC_AAA"/>
</dbReference>
<gene>
    <name evidence="4" type="ORF">Metal_2232</name>
</gene>
<dbReference type="GO" id="GO:0016887">
    <property type="term" value="F:ATP hydrolysis activity"/>
    <property type="evidence" value="ECO:0007669"/>
    <property type="project" value="InterPro"/>
</dbReference>
<dbReference type="Gene3D" id="3.40.50.300">
    <property type="entry name" value="P-loop containing nucleotide triphosphate hydrolases"/>
    <property type="match status" value="2"/>
</dbReference>
<dbReference type="RefSeq" id="WP_005372273.1">
    <property type="nucleotide sequence ID" value="NZ_CM001475.1"/>
</dbReference>
<feature type="region of interest" description="Disordered" evidence="2">
    <location>
        <begin position="815"/>
        <end position="840"/>
    </location>
</feature>
<evidence type="ECO:0000259" key="3">
    <source>
        <dbReference type="Pfam" id="PF13476"/>
    </source>
</evidence>
<feature type="domain" description="Rad50/SbcC-type AAA" evidence="3">
    <location>
        <begin position="6"/>
        <end position="225"/>
    </location>
</feature>
<dbReference type="AlphaFoldDB" id="H8GG54"/>
<accession>H8GG54</accession>
<dbReference type="EMBL" id="CM001475">
    <property type="protein sequence ID" value="EIC29978.1"/>
    <property type="molecule type" value="Genomic_DNA"/>
</dbReference>
<evidence type="ECO:0000313" key="5">
    <source>
        <dbReference type="Proteomes" id="UP000005090"/>
    </source>
</evidence>
<feature type="coiled-coil region" evidence="1">
    <location>
        <begin position="461"/>
        <end position="488"/>
    </location>
</feature>
<feature type="region of interest" description="Disordered" evidence="2">
    <location>
        <begin position="762"/>
        <end position="784"/>
    </location>
</feature>
<proteinExistence type="predicted"/>
<keyword evidence="1" id="KW-0175">Coiled coil</keyword>
<evidence type="ECO:0000256" key="1">
    <source>
        <dbReference type="SAM" id="Coils"/>
    </source>
</evidence>
<protein>
    <submittedName>
        <fullName evidence="4">ATPase involved in DNA repair</fullName>
    </submittedName>
</protein>
<name>H8GG54_METAL</name>
<feature type="compositionally biased region" description="Basic and acidic residues" evidence="2">
    <location>
        <begin position="830"/>
        <end position="839"/>
    </location>
</feature>
<feature type="coiled-coil region" evidence="1">
    <location>
        <begin position="842"/>
        <end position="876"/>
    </location>
</feature>
<dbReference type="Pfam" id="PF13476">
    <property type="entry name" value="AAA_23"/>
    <property type="match status" value="1"/>
</dbReference>
<organism evidence="4 5">
    <name type="scientific">Methylomicrobium album BG8</name>
    <dbReference type="NCBI Taxonomy" id="686340"/>
    <lineage>
        <taxon>Bacteria</taxon>
        <taxon>Pseudomonadati</taxon>
        <taxon>Pseudomonadota</taxon>
        <taxon>Gammaproteobacteria</taxon>
        <taxon>Methylococcales</taxon>
        <taxon>Methylococcaceae</taxon>
        <taxon>Methylomicrobium</taxon>
    </lineage>
</organism>
<dbReference type="PANTHER" id="PTHR32114:SF2">
    <property type="entry name" value="ABC TRANSPORTER ABCH.3"/>
    <property type="match status" value="1"/>
</dbReference>
<reference evidence="4 5" key="1">
    <citation type="journal article" date="2013" name="Genome Announc.">
        <title>Genome Sequence of the Obligate Gammaproteobacterial Methanotroph Methylomicrobium album Strain BG8.</title>
        <authorList>
            <person name="Kits K.D."/>
            <person name="Kalyuzhnaya M.G."/>
            <person name="Klotz M.G."/>
            <person name="Jetten M.S."/>
            <person name="Op den Camp H.J."/>
            <person name="Vuilleumier S."/>
            <person name="Bringel F."/>
            <person name="Dispirito A.A."/>
            <person name="Murrell J.C."/>
            <person name="Bruce D."/>
            <person name="Cheng J.F."/>
            <person name="Copeland A."/>
            <person name="Goodwin L."/>
            <person name="Hauser L."/>
            <person name="Lajus A."/>
            <person name="Land M.L."/>
            <person name="Lapidus A."/>
            <person name="Lucas S."/>
            <person name="Medigue C."/>
            <person name="Pitluck S."/>
            <person name="Woyke T."/>
            <person name="Zeytun A."/>
            <person name="Stein L.Y."/>
        </authorList>
    </citation>
    <scope>NUCLEOTIDE SEQUENCE [LARGE SCALE GENOMIC DNA]</scope>
    <source>
        <strain evidence="4 5">BG8</strain>
    </source>
</reference>
<dbReference type="SUPFAM" id="SSF52540">
    <property type="entry name" value="P-loop containing nucleoside triphosphate hydrolases"/>
    <property type="match status" value="1"/>
</dbReference>
<evidence type="ECO:0000313" key="4">
    <source>
        <dbReference type="EMBL" id="EIC29978.1"/>
    </source>
</evidence>
<dbReference type="GO" id="GO:0006302">
    <property type="term" value="P:double-strand break repair"/>
    <property type="evidence" value="ECO:0007669"/>
    <property type="project" value="InterPro"/>
</dbReference>
<dbReference type="STRING" id="686340.Metal_2232"/>